<protein>
    <recommendedName>
        <fullName evidence="3">Lipoprotein</fullName>
    </recommendedName>
</protein>
<gene>
    <name evidence="1" type="ORF">WI372_04605</name>
</gene>
<comment type="caution">
    <text evidence="1">The sequence shown here is derived from an EMBL/GenBank/DDBJ whole genome shotgun (WGS) entry which is preliminary data.</text>
</comment>
<dbReference type="PROSITE" id="PS51257">
    <property type="entry name" value="PROKAR_LIPOPROTEIN"/>
    <property type="match status" value="1"/>
</dbReference>
<reference evidence="1 2" key="1">
    <citation type="submission" date="2024-02" db="EMBL/GenBank/DDBJ databases">
        <title>A novel Gemmatimonadota bacterium.</title>
        <authorList>
            <person name="Du Z.-J."/>
            <person name="Ye Y.-Q."/>
        </authorList>
    </citation>
    <scope>NUCLEOTIDE SEQUENCE [LARGE SCALE GENOMIC DNA]</scope>
    <source>
        <strain evidence="1 2">DH-20</strain>
    </source>
</reference>
<sequence length="139" mass="15145">MRYPRSFLAAVIVALAACDPPPTGPGTYMAARTLSLEYSSGQMVVFDVENQGDDVVGLPHCDHRIAMALDRRAGGQWIEAYRRSSFCIAVLPSGVVSLHPGEVHRDSVPVMQPGTYRIRLPVEDDLSSLDTNVFTVSAR</sequence>
<evidence type="ECO:0008006" key="3">
    <source>
        <dbReference type="Google" id="ProtNLM"/>
    </source>
</evidence>
<accession>A0ABU9E674</accession>
<dbReference type="RefSeq" id="WP_405275273.1">
    <property type="nucleotide sequence ID" value="NZ_CP144380.1"/>
</dbReference>
<organism evidence="1 2">
    <name type="scientific">Gaopeijia maritima</name>
    <dbReference type="NCBI Taxonomy" id="3119007"/>
    <lineage>
        <taxon>Bacteria</taxon>
        <taxon>Pseudomonadati</taxon>
        <taxon>Gemmatimonadota</taxon>
        <taxon>Longimicrobiia</taxon>
        <taxon>Gaopeijiales</taxon>
        <taxon>Gaopeijiaceae</taxon>
        <taxon>Gaopeijia</taxon>
    </lineage>
</organism>
<evidence type="ECO:0000313" key="1">
    <source>
        <dbReference type="EMBL" id="MEK9500248.1"/>
    </source>
</evidence>
<evidence type="ECO:0000313" key="2">
    <source>
        <dbReference type="Proteomes" id="UP001484239"/>
    </source>
</evidence>
<proteinExistence type="predicted"/>
<keyword evidence="2" id="KW-1185">Reference proteome</keyword>
<name>A0ABU9E674_9BACT</name>
<dbReference type="EMBL" id="JBBHLI010000002">
    <property type="protein sequence ID" value="MEK9500248.1"/>
    <property type="molecule type" value="Genomic_DNA"/>
</dbReference>
<dbReference type="Proteomes" id="UP001484239">
    <property type="component" value="Unassembled WGS sequence"/>
</dbReference>